<feature type="transmembrane region" description="Helical" evidence="9">
    <location>
        <begin position="327"/>
        <end position="348"/>
    </location>
</feature>
<evidence type="ECO:0000256" key="6">
    <source>
        <dbReference type="ARBA" id="ARBA00023065"/>
    </source>
</evidence>
<sequence>MPIRFHVLASAARHAVSSSVLVCRLIAYHLTPLLLHLTYFLAVDLLGFLALVLLKPSNPGYRPRYIDVFFMSTSAVTVTGLATVEMEDLSSAQLVVLTLLMLLGSEMFVSLLGLVLESSRNRRQQQRDHQDHDSRVMAAAAVRDEPDLEEANGPAAAPSADSSGDGGDRNRKESSRDVRSLALVVSAYMAAILVVGSVLVFAYVATVPTARDVLARKRLSAALFSVFATVSSFTNGGLLPTNESMAVFAPNRGLLLLLAAQILAGSTLLPVFLRLVVSATRGLARALSLFTGRGGSVEELVPMDMEKSAAAAGFGHLLPSGSRAASLAATVVAVATAAAALLCCLNWNSAVFAGLTTGEKLTNAVFMAVNVRQAGENSVDCSLVAPAVLVLFLAMTCIPASATLLSVQDDGGEKTRSGAGEPERKDGAEKKRRRRLSLNSMLLSPLACNAAAVMLACITERRSIAGDPLNFSTFNVIFEVISAYGNVGLSTGYSCSRLPPPPATTACHDKPYSFSGWWSDQGKLLLVLLMLYGRLKGFHGQRRRR</sequence>
<dbReference type="Proteomes" id="UP000807115">
    <property type="component" value="Chromosome 10"/>
</dbReference>
<dbReference type="GO" id="GO:0030001">
    <property type="term" value="P:metal ion transport"/>
    <property type="evidence" value="ECO:0007669"/>
    <property type="project" value="UniProtKB-ARBA"/>
</dbReference>
<reference evidence="10" key="1">
    <citation type="journal article" date="2019" name="BMC Genomics">
        <title>A new reference genome for Sorghum bicolor reveals high levels of sequence similarity between sweet and grain genotypes: implications for the genetics of sugar metabolism.</title>
        <authorList>
            <person name="Cooper E.A."/>
            <person name="Brenton Z.W."/>
            <person name="Flinn B.S."/>
            <person name="Jenkins J."/>
            <person name="Shu S."/>
            <person name="Flowers D."/>
            <person name="Luo F."/>
            <person name="Wang Y."/>
            <person name="Xia P."/>
            <person name="Barry K."/>
            <person name="Daum C."/>
            <person name="Lipzen A."/>
            <person name="Yoshinaga Y."/>
            <person name="Schmutz J."/>
            <person name="Saski C."/>
            <person name="Vermerris W."/>
            <person name="Kresovich S."/>
        </authorList>
    </citation>
    <scope>NUCLEOTIDE SEQUENCE</scope>
</reference>
<feature type="compositionally biased region" description="Low complexity" evidence="8">
    <location>
        <begin position="153"/>
        <end position="163"/>
    </location>
</feature>
<keyword evidence="5 9" id="KW-1133">Transmembrane helix</keyword>
<keyword evidence="4 9" id="KW-0812">Transmembrane</keyword>
<evidence type="ECO:0000256" key="1">
    <source>
        <dbReference type="ARBA" id="ARBA00004141"/>
    </source>
</evidence>
<evidence type="ECO:0000313" key="10">
    <source>
        <dbReference type="EMBL" id="KAG0515997.1"/>
    </source>
</evidence>
<name>A0A921U274_SORBI</name>
<dbReference type="GO" id="GO:0016020">
    <property type="term" value="C:membrane"/>
    <property type="evidence" value="ECO:0007669"/>
    <property type="project" value="UniProtKB-SubCell"/>
</dbReference>
<dbReference type="EMBL" id="CM027689">
    <property type="protein sequence ID" value="KAG0515997.1"/>
    <property type="molecule type" value="Genomic_DNA"/>
</dbReference>
<keyword evidence="3" id="KW-0813">Transport</keyword>
<evidence type="ECO:0000256" key="4">
    <source>
        <dbReference type="ARBA" id="ARBA00022692"/>
    </source>
</evidence>
<feature type="region of interest" description="Disordered" evidence="8">
    <location>
        <begin position="147"/>
        <end position="173"/>
    </location>
</feature>
<dbReference type="InterPro" id="IPR051143">
    <property type="entry name" value="TrkH_K-transport"/>
</dbReference>
<protein>
    <submittedName>
        <fullName evidence="10">Uncharacterized protein</fullName>
    </submittedName>
</protein>
<dbReference type="AlphaFoldDB" id="A0A921U274"/>
<feature type="transmembrane region" description="Helical" evidence="9">
    <location>
        <begin position="33"/>
        <end position="53"/>
    </location>
</feature>
<feature type="compositionally biased region" description="Basic and acidic residues" evidence="8">
    <location>
        <begin position="411"/>
        <end position="429"/>
    </location>
</feature>
<accession>A0A921U274</accession>
<feature type="transmembrane region" description="Helical" evidence="9">
    <location>
        <begin position="94"/>
        <end position="116"/>
    </location>
</feature>
<organism evidence="10 11">
    <name type="scientific">Sorghum bicolor</name>
    <name type="common">Sorghum</name>
    <name type="synonym">Sorghum vulgare</name>
    <dbReference type="NCBI Taxonomy" id="4558"/>
    <lineage>
        <taxon>Eukaryota</taxon>
        <taxon>Viridiplantae</taxon>
        <taxon>Streptophyta</taxon>
        <taxon>Embryophyta</taxon>
        <taxon>Tracheophyta</taxon>
        <taxon>Spermatophyta</taxon>
        <taxon>Magnoliopsida</taxon>
        <taxon>Liliopsida</taxon>
        <taxon>Poales</taxon>
        <taxon>Poaceae</taxon>
        <taxon>PACMAD clade</taxon>
        <taxon>Panicoideae</taxon>
        <taxon>Andropogonodae</taxon>
        <taxon>Andropogoneae</taxon>
        <taxon>Sorghinae</taxon>
        <taxon>Sorghum</taxon>
    </lineage>
</organism>
<dbReference type="InterPro" id="IPR003445">
    <property type="entry name" value="Cat_transpt"/>
</dbReference>
<dbReference type="OrthoDB" id="9999863at2759"/>
<feature type="region of interest" description="Disordered" evidence="8">
    <location>
        <begin position="409"/>
        <end position="431"/>
    </location>
</feature>
<feature type="transmembrane region" description="Helical" evidence="9">
    <location>
        <begin position="65"/>
        <end position="82"/>
    </location>
</feature>
<evidence type="ECO:0000256" key="5">
    <source>
        <dbReference type="ARBA" id="ARBA00022989"/>
    </source>
</evidence>
<feature type="transmembrane region" description="Helical" evidence="9">
    <location>
        <begin position="181"/>
        <end position="204"/>
    </location>
</feature>
<dbReference type="OMA" id="FLAMMCI"/>
<reference evidence="10" key="2">
    <citation type="submission" date="2020-10" db="EMBL/GenBank/DDBJ databases">
        <authorList>
            <person name="Cooper E.A."/>
            <person name="Brenton Z.W."/>
            <person name="Flinn B.S."/>
            <person name="Jenkins J."/>
            <person name="Shu S."/>
            <person name="Flowers D."/>
            <person name="Luo F."/>
            <person name="Wang Y."/>
            <person name="Xia P."/>
            <person name="Barry K."/>
            <person name="Daum C."/>
            <person name="Lipzen A."/>
            <person name="Yoshinaga Y."/>
            <person name="Schmutz J."/>
            <person name="Saski C."/>
            <person name="Vermerris W."/>
            <person name="Kresovich S."/>
        </authorList>
    </citation>
    <scope>NUCLEOTIDE SEQUENCE</scope>
</reference>
<dbReference type="PANTHER" id="PTHR31064">
    <property type="entry name" value="POTASSIUM TRANSPORT PROTEIN DDB_G0292412-RELATED"/>
    <property type="match status" value="1"/>
</dbReference>
<comment type="subcellular location">
    <subcellularLocation>
        <location evidence="1">Membrane</location>
        <topology evidence="1">Multi-pass membrane protein</topology>
    </subcellularLocation>
</comment>
<keyword evidence="7 9" id="KW-0472">Membrane</keyword>
<evidence type="ECO:0000256" key="8">
    <source>
        <dbReference type="SAM" id="MobiDB-lite"/>
    </source>
</evidence>
<keyword evidence="6" id="KW-0406">Ion transport</keyword>
<comment type="similarity">
    <text evidence="2">Belongs to the TrkH potassium transport family. HKT (TC 2.A.38.3) subfamily.</text>
</comment>
<comment type="caution">
    <text evidence="10">The sequence shown here is derived from an EMBL/GenBank/DDBJ whole genome shotgun (WGS) entry which is preliminary data.</text>
</comment>
<gene>
    <name evidence="10" type="ORF">BDA96_10G325700</name>
</gene>
<evidence type="ECO:0000256" key="3">
    <source>
        <dbReference type="ARBA" id="ARBA00022448"/>
    </source>
</evidence>
<evidence type="ECO:0000256" key="2">
    <source>
        <dbReference type="ARBA" id="ARBA00010864"/>
    </source>
</evidence>
<proteinExistence type="inferred from homology"/>
<feature type="transmembrane region" description="Helical" evidence="9">
    <location>
        <begin position="440"/>
        <end position="459"/>
    </location>
</feature>
<evidence type="ECO:0000256" key="7">
    <source>
        <dbReference type="ARBA" id="ARBA00023136"/>
    </source>
</evidence>
<dbReference type="GO" id="GO:0008324">
    <property type="term" value="F:monoatomic cation transmembrane transporter activity"/>
    <property type="evidence" value="ECO:0007669"/>
    <property type="project" value="InterPro"/>
</dbReference>
<feature type="transmembrane region" description="Helical" evidence="9">
    <location>
        <begin position="254"/>
        <end position="277"/>
    </location>
</feature>
<evidence type="ECO:0000313" key="11">
    <source>
        <dbReference type="Proteomes" id="UP000807115"/>
    </source>
</evidence>
<dbReference type="PANTHER" id="PTHR31064:SF11">
    <property type="entry name" value="CATION TRANSPORTER HKT2_3-RELATED"/>
    <property type="match status" value="1"/>
</dbReference>
<dbReference type="Gramene" id="EER90327">
    <property type="protein sequence ID" value="EER90327"/>
    <property type="gene ID" value="SORBI_3010G251700"/>
</dbReference>
<dbReference type="Pfam" id="PF02386">
    <property type="entry name" value="TrkH"/>
    <property type="match status" value="1"/>
</dbReference>
<dbReference type="KEGG" id="sbi:8065571"/>
<dbReference type="GO" id="GO:0098662">
    <property type="term" value="P:inorganic cation transmembrane transport"/>
    <property type="evidence" value="ECO:0007669"/>
    <property type="project" value="UniProtKB-ARBA"/>
</dbReference>
<evidence type="ECO:0000256" key="9">
    <source>
        <dbReference type="SAM" id="Phobius"/>
    </source>
</evidence>